<feature type="transmembrane region" description="Helical" evidence="1">
    <location>
        <begin position="85"/>
        <end position="109"/>
    </location>
</feature>
<dbReference type="EMBL" id="DS268499">
    <property type="protein sequence ID" value="EFP12756.1"/>
    <property type="molecule type" value="Genomic_DNA"/>
</dbReference>
<name>E3MZ50_CAERE</name>
<dbReference type="InterPro" id="IPR019422">
    <property type="entry name" value="7TM_GPCR_serpentine_rcpt_Srh"/>
</dbReference>
<feature type="transmembrane region" description="Helical" evidence="1">
    <location>
        <begin position="130"/>
        <end position="155"/>
    </location>
</feature>
<feature type="transmembrane region" description="Helical" evidence="1">
    <location>
        <begin position="199"/>
        <end position="221"/>
    </location>
</feature>
<dbReference type="AlphaFoldDB" id="E3MZ50"/>
<feature type="transmembrane region" description="Helical" evidence="1">
    <location>
        <begin position="47"/>
        <end position="73"/>
    </location>
</feature>
<keyword evidence="1" id="KW-0812">Transmembrane</keyword>
<protein>
    <submittedName>
        <fullName evidence="2">Uncharacterized protein</fullName>
    </submittedName>
</protein>
<proteinExistence type="predicted"/>
<evidence type="ECO:0000313" key="2">
    <source>
        <dbReference type="EMBL" id="EFP12756.1"/>
    </source>
</evidence>
<gene>
    <name evidence="2" type="ORF">CRE_05090</name>
</gene>
<sequence>MGIVVDPAWYFYSMHFTAMLTTPINFIGVLIILFCQKSQLASLRWHLLTYQIMVFVSIFITAGSVELLFFLRYQAILPHSHPYKLTTLISVILVSLYQVVLITIMIISFHSAVPDQEVARAQFTNLYPELQYLVIDEHVYFVCVIVELVHVIFLFSCFFRLGLGMITVILLIWMSNISLHRFDLSAKTRKIHLQLIRNLCYQVGFCHHFLVLLYLFTFYVIPHILGYYQYALFQSSLSTLVDLNGSKQVTYHYYTDLKIYVGC</sequence>
<dbReference type="Proteomes" id="UP000008281">
    <property type="component" value="Unassembled WGS sequence"/>
</dbReference>
<evidence type="ECO:0000256" key="1">
    <source>
        <dbReference type="SAM" id="Phobius"/>
    </source>
</evidence>
<evidence type="ECO:0000313" key="3">
    <source>
        <dbReference type="Proteomes" id="UP000008281"/>
    </source>
</evidence>
<dbReference type="OrthoDB" id="5872351at2759"/>
<organism evidence="3">
    <name type="scientific">Caenorhabditis remanei</name>
    <name type="common">Caenorhabditis vulgaris</name>
    <dbReference type="NCBI Taxonomy" id="31234"/>
    <lineage>
        <taxon>Eukaryota</taxon>
        <taxon>Metazoa</taxon>
        <taxon>Ecdysozoa</taxon>
        <taxon>Nematoda</taxon>
        <taxon>Chromadorea</taxon>
        <taxon>Rhabditida</taxon>
        <taxon>Rhabditina</taxon>
        <taxon>Rhabditomorpha</taxon>
        <taxon>Rhabditoidea</taxon>
        <taxon>Rhabditidae</taxon>
        <taxon>Peloderinae</taxon>
        <taxon>Caenorhabditis</taxon>
    </lineage>
</organism>
<reference evidence="2" key="1">
    <citation type="submission" date="2007-07" db="EMBL/GenBank/DDBJ databases">
        <title>PCAP assembly of the Caenorhabditis remanei genome.</title>
        <authorList>
            <consortium name="The Caenorhabditis remanei Sequencing Consortium"/>
            <person name="Wilson R.K."/>
        </authorList>
    </citation>
    <scope>NUCLEOTIDE SEQUENCE [LARGE SCALE GENOMIC DNA]</scope>
    <source>
        <strain evidence="2">PB4641</strain>
    </source>
</reference>
<accession>E3MZ50</accession>
<feature type="transmembrane region" description="Helical" evidence="1">
    <location>
        <begin position="12"/>
        <end position="35"/>
    </location>
</feature>
<dbReference type="eggNOG" id="ENOG502TH4P">
    <property type="taxonomic scope" value="Eukaryota"/>
</dbReference>
<dbReference type="HOGENOM" id="CLU_1058609_0_0_1"/>
<dbReference type="Pfam" id="PF10318">
    <property type="entry name" value="7TM_GPCR_Srh"/>
    <property type="match status" value="1"/>
</dbReference>
<feature type="transmembrane region" description="Helical" evidence="1">
    <location>
        <begin position="161"/>
        <end position="179"/>
    </location>
</feature>
<dbReference type="InParanoid" id="E3MZ50"/>
<keyword evidence="3" id="KW-1185">Reference proteome</keyword>
<keyword evidence="1" id="KW-0472">Membrane</keyword>
<keyword evidence="1" id="KW-1133">Transmembrane helix</keyword>